<dbReference type="InterPro" id="IPR017853">
    <property type="entry name" value="GH"/>
</dbReference>
<keyword evidence="2" id="KW-0812">Transmembrane</keyword>
<feature type="domain" description="Asl1-like glycosyl hydrolase catalytic" evidence="3">
    <location>
        <begin position="151"/>
        <end position="380"/>
    </location>
</feature>
<dbReference type="InterPro" id="IPR053183">
    <property type="entry name" value="ASL1"/>
</dbReference>
<keyword evidence="5" id="KW-1185">Reference proteome</keyword>
<dbReference type="PANTHER" id="PTHR34154:SF3">
    <property type="entry name" value="ALKALI-SENSITIVE LINKAGE PROTEIN 1"/>
    <property type="match status" value="1"/>
</dbReference>
<keyword evidence="2" id="KW-1133">Transmembrane helix</keyword>
<evidence type="ECO:0000256" key="2">
    <source>
        <dbReference type="SAM" id="Phobius"/>
    </source>
</evidence>
<dbReference type="InterPro" id="IPR024655">
    <property type="entry name" value="Asl1_glyco_hydro_catalytic"/>
</dbReference>
<sequence length="387" mass="42247">MIYETVAVPRIPDPPESKAIMRVPSARTKRRSLEAAAIGLFAASVTGLAGYALTERQGADPVGLVGPEAAAPGEPREELPDVRHKQSGPQQPAATSAPQEPAGQSGTEPAADAPGSPDAQVPPMLDKRSVAQSAARPAARKKSCLKGVATWAYPKSKASIKNSGACWFYSWGPDRAGIAAPKGVEFVPMIHNASRIGDVAKVKNRGHRYLLGFNEPDLGAQANMSVEQALDLWPRLMSTGLILGSPSVANRGEVPGSWLDRFMKGAKKRKLRVDFITLHWYGADFRAKPSARQLRGYLRKVHKRYKKPIWLTEFALTDFTQGTPRYPSQQQQAAFLREATKMLRSEPYVKRYAWFALPTNQSQTGLYNPNGSPTPAGRAFRSASRYK</sequence>
<protein>
    <recommendedName>
        <fullName evidence="3">Asl1-like glycosyl hydrolase catalytic domain-containing protein</fullName>
    </recommendedName>
</protein>
<accession>A0ABN3U0M5</accession>
<feature type="region of interest" description="Disordered" evidence="1">
    <location>
        <begin position="60"/>
        <end position="137"/>
    </location>
</feature>
<comment type="caution">
    <text evidence="4">The sequence shown here is derived from an EMBL/GenBank/DDBJ whole genome shotgun (WGS) entry which is preliminary data.</text>
</comment>
<dbReference type="EMBL" id="BAAATZ010000006">
    <property type="protein sequence ID" value="GAA2722472.1"/>
    <property type="molecule type" value="Genomic_DNA"/>
</dbReference>
<reference evidence="4 5" key="1">
    <citation type="journal article" date="2019" name="Int. J. Syst. Evol. Microbiol.">
        <title>The Global Catalogue of Microorganisms (GCM) 10K type strain sequencing project: providing services to taxonomists for standard genome sequencing and annotation.</title>
        <authorList>
            <consortium name="The Broad Institute Genomics Platform"/>
            <consortium name="The Broad Institute Genome Sequencing Center for Infectious Disease"/>
            <person name="Wu L."/>
            <person name="Ma J."/>
        </authorList>
    </citation>
    <scope>NUCLEOTIDE SEQUENCE [LARGE SCALE GENOMIC DNA]</scope>
    <source>
        <strain evidence="4 5">JCM 8201</strain>
    </source>
</reference>
<evidence type="ECO:0000313" key="5">
    <source>
        <dbReference type="Proteomes" id="UP001501842"/>
    </source>
</evidence>
<feature type="region of interest" description="Disordered" evidence="1">
    <location>
        <begin position="365"/>
        <end position="387"/>
    </location>
</feature>
<name>A0ABN3U0M5_9ACTN</name>
<evidence type="ECO:0000256" key="1">
    <source>
        <dbReference type="SAM" id="MobiDB-lite"/>
    </source>
</evidence>
<evidence type="ECO:0000259" key="3">
    <source>
        <dbReference type="Pfam" id="PF11790"/>
    </source>
</evidence>
<dbReference type="Proteomes" id="UP001501842">
    <property type="component" value="Unassembled WGS sequence"/>
</dbReference>
<dbReference type="Gene3D" id="3.20.20.80">
    <property type="entry name" value="Glycosidases"/>
    <property type="match status" value="1"/>
</dbReference>
<feature type="transmembrane region" description="Helical" evidence="2">
    <location>
        <begin position="35"/>
        <end position="53"/>
    </location>
</feature>
<gene>
    <name evidence="4" type="ORF">GCM10010439_15290</name>
</gene>
<dbReference type="PANTHER" id="PTHR34154">
    <property type="entry name" value="ALKALI-SENSITIVE LINKAGE PROTEIN 1"/>
    <property type="match status" value="1"/>
</dbReference>
<organism evidence="4 5">
    <name type="scientific">Actinocorallia aurantiaca</name>
    <dbReference type="NCBI Taxonomy" id="46204"/>
    <lineage>
        <taxon>Bacteria</taxon>
        <taxon>Bacillati</taxon>
        <taxon>Actinomycetota</taxon>
        <taxon>Actinomycetes</taxon>
        <taxon>Streptosporangiales</taxon>
        <taxon>Thermomonosporaceae</taxon>
        <taxon>Actinocorallia</taxon>
    </lineage>
</organism>
<keyword evidence="2" id="KW-0472">Membrane</keyword>
<dbReference type="Pfam" id="PF11790">
    <property type="entry name" value="Glyco_hydro_cc"/>
    <property type="match status" value="1"/>
</dbReference>
<feature type="compositionally biased region" description="Low complexity" evidence="1">
    <location>
        <begin position="61"/>
        <end position="73"/>
    </location>
</feature>
<evidence type="ECO:0000313" key="4">
    <source>
        <dbReference type="EMBL" id="GAA2722472.1"/>
    </source>
</evidence>
<proteinExistence type="predicted"/>
<dbReference type="SUPFAM" id="SSF51445">
    <property type="entry name" value="(Trans)glycosidases"/>
    <property type="match status" value="1"/>
</dbReference>
<feature type="compositionally biased region" description="Polar residues" evidence="1">
    <location>
        <begin position="87"/>
        <end position="107"/>
    </location>
</feature>
<feature type="compositionally biased region" description="Basic and acidic residues" evidence="1">
    <location>
        <begin position="74"/>
        <end position="84"/>
    </location>
</feature>